<name>N1JAH3_BLUG1</name>
<dbReference type="EMBL" id="CAUH01003847">
    <property type="protein sequence ID" value="CCU77623.1"/>
    <property type="molecule type" value="Genomic_DNA"/>
</dbReference>
<gene>
    <name evidence="1" type="ORF">BGHDH14_bgh02238</name>
</gene>
<dbReference type="Proteomes" id="UP000015441">
    <property type="component" value="Unassembled WGS sequence"/>
</dbReference>
<dbReference type="AlphaFoldDB" id="N1JAH3"/>
<evidence type="ECO:0000313" key="2">
    <source>
        <dbReference type="Proteomes" id="UP000015441"/>
    </source>
</evidence>
<accession>N1JAH3</accession>
<reference evidence="1 2" key="1">
    <citation type="journal article" date="2010" name="Science">
        <title>Genome expansion and gene loss in powdery mildew fungi reveal tradeoffs in extreme parasitism.</title>
        <authorList>
            <person name="Spanu P.D."/>
            <person name="Abbott J.C."/>
            <person name="Amselem J."/>
            <person name="Burgis T.A."/>
            <person name="Soanes D.M."/>
            <person name="Stueber K."/>
            <person name="Ver Loren van Themaat E."/>
            <person name="Brown J.K.M."/>
            <person name="Butcher S.A."/>
            <person name="Gurr S.J."/>
            <person name="Lebrun M.-H."/>
            <person name="Ridout C.J."/>
            <person name="Schulze-Lefert P."/>
            <person name="Talbot N.J."/>
            <person name="Ahmadinejad N."/>
            <person name="Ametz C."/>
            <person name="Barton G.R."/>
            <person name="Benjdia M."/>
            <person name="Bidzinski P."/>
            <person name="Bindschedler L.V."/>
            <person name="Both M."/>
            <person name="Brewer M.T."/>
            <person name="Cadle-Davidson L."/>
            <person name="Cadle-Davidson M.M."/>
            <person name="Collemare J."/>
            <person name="Cramer R."/>
            <person name="Frenkel O."/>
            <person name="Godfrey D."/>
            <person name="Harriman J."/>
            <person name="Hoede C."/>
            <person name="King B.C."/>
            <person name="Klages S."/>
            <person name="Kleemann J."/>
            <person name="Knoll D."/>
            <person name="Koti P.S."/>
            <person name="Kreplak J."/>
            <person name="Lopez-Ruiz F.J."/>
            <person name="Lu X."/>
            <person name="Maekawa T."/>
            <person name="Mahanil S."/>
            <person name="Micali C."/>
            <person name="Milgroom M.G."/>
            <person name="Montana G."/>
            <person name="Noir S."/>
            <person name="O'Connell R.J."/>
            <person name="Oberhaensli S."/>
            <person name="Parlange F."/>
            <person name="Pedersen C."/>
            <person name="Quesneville H."/>
            <person name="Reinhardt R."/>
            <person name="Rott M."/>
            <person name="Sacristan S."/>
            <person name="Schmidt S.M."/>
            <person name="Schoen M."/>
            <person name="Skamnioti P."/>
            <person name="Sommer H."/>
            <person name="Stephens A."/>
            <person name="Takahara H."/>
            <person name="Thordal-Christensen H."/>
            <person name="Vigouroux M."/>
            <person name="Wessling R."/>
            <person name="Wicker T."/>
            <person name="Panstruga R."/>
        </authorList>
    </citation>
    <scope>NUCLEOTIDE SEQUENCE [LARGE SCALE GENOMIC DNA]</scope>
    <source>
        <strain evidence="1">DH14</strain>
    </source>
</reference>
<sequence length="200" mass="22227">MATHTMETPIGASDKESLQKDVISKRKSIYEPLTVLKMNDSMFVNSRVNALVNIDRSDDNPACEYPVVGLSEIVPTSKISCTKRIKGSVIAFDKIGITTCMVTNKIPPMDHGVTQALEYLDSPVFKNKTYFIMSVSTELSLSLATALEDLIAGVPVAYGDVKGFLQKSQNTLNRFIEYLPNFIKALVKKLPKLIQKFLLY</sequence>
<dbReference type="InParanoid" id="N1JAH3"/>
<protein>
    <submittedName>
        <fullName evidence="1">Uncharacterized protein</fullName>
    </submittedName>
</protein>
<dbReference type="OrthoDB" id="5398191at2759"/>
<evidence type="ECO:0000313" key="1">
    <source>
        <dbReference type="EMBL" id="CCU77623.1"/>
    </source>
</evidence>
<dbReference type="HOGENOM" id="CLU_1366034_0_0_1"/>
<organism evidence="1 2">
    <name type="scientific">Blumeria graminis f. sp. hordei (strain DH14)</name>
    <name type="common">Barley powdery mildew</name>
    <name type="synonym">Oidium monilioides f. sp. hordei</name>
    <dbReference type="NCBI Taxonomy" id="546991"/>
    <lineage>
        <taxon>Eukaryota</taxon>
        <taxon>Fungi</taxon>
        <taxon>Dikarya</taxon>
        <taxon>Ascomycota</taxon>
        <taxon>Pezizomycotina</taxon>
        <taxon>Leotiomycetes</taxon>
        <taxon>Erysiphales</taxon>
        <taxon>Erysiphaceae</taxon>
        <taxon>Blumeria</taxon>
        <taxon>Blumeria hordei</taxon>
    </lineage>
</organism>
<comment type="caution">
    <text evidence="1">The sequence shown here is derived from an EMBL/GenBank/DDBJ whole genome shotgun (WGS) entry which is preliminary data.</text>
</comment>
<proteinExistence type="predicted"/>
<keyword evidence="2" id="KW-1185">Reference proteome</keyword>